<protein>
    <submittedName>
        <fullName evidence="3">Uncharacterized protein</fullName>
    </submittedName>
</protein>
<dbReference type="OrthoDB" id="124329at2759"/>
<evidence type="ECO:0000256" key="1">
    <source>
        <dbReference type="ARBA" id="ARBA00022729"/>
    </source>
</evidence>
<proteinExistence type="predicted"/>
<gene>
    <name evidence="3" type="ORF">AYI70_g6677</name>
</gene>
<feature type="signal peptide" evidence="2">
    <location>
        <begin position="1"/>
        <end position="23"/>
    </location>
</feature>
<sequence length="368" mass="41777">MKLTKFSSIWGASLLLAFVNSSAVRVFPRQYNLTDSVIDQLYLDALAEGGNLVVYEGGDGSRARQNLNTDFNSRFPGMNATFIVNLSKYHDIDIDNQLEKGELIPSVAHIQTVNDFYRWKEQGHLLQYKPPNWDQVYPDIKDPDGYFTALNIISFAPNALKTTYANSEGPIEDEDFLDPKYKNRIVLTYPHDDDAVLYQFDKLVSKHGWEFVDKLIAQNVTWVRGTGTPVVMIGNNTIPDGVTFTSGNSLVPNPRSRVDIKYPQNSWFLSWGQAAGIFKKAPHPAAAKLFMAWFLSDYIQKSAFIGWSSRMDIPPKAGYKQITEYPNTSRVDFIDFMRNRTRVEGLKLRFEKLLGHVQGQSSLLDPNQ</sequence>
<dbReference type="SUPFAM" id="SSF53850">
    <property type="entry name" value="Periplasmic binding protein-like II"/>
    <property type="match status" value="1"/>
</dbReference>
<feature type="chain" id="PRO_5013317461" evidence="2">
    <location>
        <begin position="24"/>
        <end position="368"/>
    </location>
</feature>
<evidence type="ECO:0000313" key="3">
    <source>
        <dbReference type="EMBL" id="OMJ16329.1"/>
    </source>
</evidence>
<keyword evidence="4" id="KW-1185">Reference proteome</keyword>
<dbReference type="PANTHER" id="PTHR30006:SF2">
    <property type="entry name" value="ABC TRANSPORTER SUBSTRATE-BINDING PROTEIN"/>
    <property type="match status" value="1"/>
</dbReference>
<evidence type="ECO:0000313" key="4">
    <source>
        <dbReference type="Proteomes" id="UP000187283"/>
    </source>
</evidence>
<dbReference type="Pfam" id="PF13343">
    <property type="entry name" value="SBP_bac_6"/>
    <property type="match status" value="1"/>
</dbReference>
<organism evidence="3 4">
    <name type="scientific">Smittium culicis</name>
    <dbReference type="NCBI Taxonomy" id="133412"/>
    <lineage>
        <taxon>Eukaryota</taxon>
        <taxon>Fungi</taxon>
        <taxon>Fungi incertae sedis</taxon>
        <taxon>Zoopagomycota</taxon>
        <taxon>Kickxellomycotina</taxon>
        <taxon>Harpellomycetes</taxon>
        <taxon>Harpellales</taxon>
        <taxon>Legeriomycetaceae</taxon>
        <taxon>Smittium</taxon>
    </lineage>
</organism>
<dbReference type="AlphaFoldDB" id="A0A1R1XNY5"/>
<dbReference type="PANTHER" id="PTHR30006">
    <property type="entry name" value="THIAMINE-BINDING PERIPLASMIC PROTEIN-RELATED"/>
    <property type="match status" value="1"/>
</dbReference>
<name>A0A1R1XNY5_9FUNG</name>
<accession>A0A1R1XNY5</accession>
<reference evidence="3 4" key="1">
    <citation type="submission" date="2017-01" db="EMBL/GenBank/DDBJ databases">
        <authorList>
            <person name="Mah S.A."/>
            <person name="Swanson W.J."/>
            <person name="Moy G.W."/>
            <person name="Vacquier V.D."/>
        </authorList>
    </citation>
    <scope>NUCLEOTIDE SEQUENCE [LARGE SCALE GENOMIC DNA]</scope>
    <source>
        <strain evidence="3 4">GSMNP</strain>
    </source>
</reference>
<dbReference type="EMBL" id="LSSN01002371">
    <property type="protein sequence ID" value="OMJ16329.1"/>
    <property type="molecule type" value="Genomic_DNA"/>
</dbReference>
<dbReference type="Gene3D" id="3.40.190.10">
    <property type="entry name" value="Periplasmic binding protein-like II"/>
    <property type="match status" value="2"/>
</dbReference>
<comment type="caution">
    <text evidence="3">The sequence shown here is derived from an EMBL/GenBank/DDBJ whole genome shotgun (WGS) entry which is preliminary data.</text>
</comment>
<keyword evidence="1 2" id="KW-0732">Signal</keyword>
<evidence type="ECO:0000256" key="2">
    <source>
        <dbReference type="SAM" id="SignalP"/>
    </source>
</evidence>
<dbReference type="Proteomes" id="UP000187283">
    <property type="component" value="Unassembled WGS sequence"/>
</dbReference>
<dbReference type="STRING" id="133412.A0A1R1XNY5"/>